<dbReference type="RefSeq" id="WP_169403693.1">
    <property type="nucleotide sequence ID" value="NZ_JAADJU010000007.1"/>
</dbReference>
<keyword evidence="1" id="KW-0808">Transferase</keyword>
<dbReference type="SUPFAM" id="SSF53756">
    <property type="entry name" value="UDP-Glycosyltransferase/glycogen phosphorylase"/>
    <property type="match status" value="1"/>
</dbReference>
<dbReference type="Pfam" id="PF13692">
    <property type="entry name" value="Glyco_trans_1_4"/>
    <property type="match status" value="1"/>
</dbReference>
<dbReference type="EMBL" id="JAADJU010000007">
    <property type="protein sequence ID" value="NMP27989.1"/>
    <property type="molecule type" value="Genomic_DNA"/>
</dbReference>
<accession>A0A848MLJ9</accession>
<dbReference type="PANTHER" id="PTHR12526">
    <property type="entry name" value="GLYCOSYLTRANSFERASE"/>
    <property type="match status" value="1"/>
</dbReference>
<proteinExistence type="predicted"/>
<gene>
    <name evidence="1" type="ORF">GW590_14100</name>
</gene>
<reference evidence="1 2" key="2">
    <citation type="submission" date="2020-06" db="EMBL/GenBank/DDBJ databases">
        <title>Polyphasic characterization of a Rahnella strain isolated from tree sap.</title>
        <authorList>
            <person name="Kim I.S."/>
        </authorList>
    </citation>
    <scope>NUCLEOTIDE SEQUENCE [LARGE SCALE GENOMIC DNA]</scope>
    <source>
        <strain evidence="1 2">SAP-1</strain>
    </source>
</reference>
<dbReference type="Gene3D" id="3.40.50.2000">
    <property type="entry name" value="Glycogen Phosphorylase B"/>
    <property type="match status" value="1"/>
</dbReference>
<keyword evidence="2" id="KW-1185">Reference proteome</keyword>
<dbReference type="PANTHER" id="PTHR12526:SF630">
    <property type="entry name" value="GLYCOSYLTRANSFERASE"/>
    <property type="match status" value="1"/>
</dbReference>
<evidence type="ECO:0000313" key="2">
    <source>
        <dbReference type="Proteomes" id="UP000585363"/>
    </source>
</evidence>
<dbReference type="Proteomes" id="UP000585363">
    <property type="component" value="Unassembled WGS sequence"/>
</dbReference>
<reference evidence="1 2" key="1">
    <citation type="submission" date="2020-01" db="EMBL/GenBank/DDBJ databases">
        <authorList>
            <person name="Lee S.D."/>
        </authorList>
    </citation>
    <scope>NUCLEOTIDE SEQUENCE [LARGE SCALE GENOMIC DNA]</scope>
    <source>
        <strain evidence="1 2">SAP-1</strain>
    </source>
</reference>
<comment type="caution">
    <text evidence="1">The sequence shown here is derived from an EMBL/GenBank/DDBJ whole genome shotgun (WGS) entry which is preliminary data.</text>
</comment>
<dbReference type="AlphaFoldDB" id="A0A848MLJ9"/>
<name>A0A848MLJ9_9GAMM</name>
<dbReference type="GO" id="GO:0016740">
    <property type="term" value="F:transferase activity"/>
    <property type="evidence" value="ECO:0007669"/>
    <property type="project" value="UniProtKB-KW"/>
</dbReference>
<organism evidence="1 2">
    <name type="scientific">Rouxiella aceris</name>
    <dbReference type="NCBI Taxonomy" id="2703884"/>
    <lineage>
        <taxon>Bacteria</taxon>
        <taxon>Pseudomonadati</taxon>
        <taxon>Pseudomonadota</taxon>
        <taxon>Gammaproteobacteria</taxon>
        <taxon>Enterobacterales</taxon>
        <taxon>Yersiniaceae</taxon>
        <taxon>Rouxiella</taxon>
    </lineage>
</organism>
<protein>
    <submittedName>
        <fullName evidence="1">Glycosyltransferase family 1 protein</fullName>
    </submittedName>
</protein>
<evidence type="ECO:0000313" key="1">
    <source>
        <dbReference type="EMBL" id="NMP27989.1"/>
    </source>
</evidence>
<sequence length="393" mass="45406">MAEFIVFATADWNEPYWTNKQHTAKSFAELGHKVLYIESVGLRSPKLSSKKDISRIINRLKSGIKTLLFGAVRKEANIWVLAPLLIPAAHRYPMIKRLNRWMLRWLIERHCHLNSFENTVIWTYHPYILDTIETLTYQQLVYHCVDDLSSIPGIDKDYFLQQENKLLALADKVYVTTESLEKRCKEYQENTEYLSNVVDFEHFSQALSPQPLPEDIKHIPGPRIIYHGVLSDFKIDFSLLLQVTTANPDFSFVLLGDEREGQHNETLEKVKEQPNVYALGYKKYSDLPQYLAHMDVAILPSLMNEYTNFMFPMKYYEYLAAGIPVVSTALKFTESVSNGLYIAHSSDEFSGLIKQAVINGRLSLSQAKEFVGENTWKERTKKMLERIHLGVSN</sequence>
<dbReference type="Gene3D" id="3.40.50.11010">
    <property type="match status" value="1"/>
</dbReference>